<keyword evidence="2 5" id="KW-0238">DNA-binding</keyword>
<dbReference type="InterPro" id="IPR036390">
    <property type="entry name" value="WH_DNA-bd_sf"/>
</dbReference>
<evidence type="ECO:0000256" key="3">
    <source>
        <dbReference type="ARBA" id="ARBA00023163"/>
    </source>
</evidence>
<dbReference type="SMART" id="SM00345">
    <property type="entry name" value="HTH_GNTR"/>
    <property type="match status" value="1"/>
</dbReference>
<dbReference type="GO" id="GO:0003677">
    <property type="term" value="F:DNA binding"/>
    <property type="evidence" value="ECO:0007669"/>
    <property type="project" value="UniProtKB-KW"/>
</dbReference>
<comment type="caution">
    <text evidence="5">The sequence shown here is derived from an EMBL/GenBank/DDBJ whole genome shotgun (WGS) entry which is preliminary data.</text>
</comment>
<dbReference type="InterPro" id="IPR011711">
    <property type="entry name" value="GntR_C"/>
</dbReference>
<proteinExistence type="predicted"/>
<dbReference type="PRINTS" id="PR00035">
    <property type="entry name" value="HTHGNTR"/>
</dbReference>
<reference evidence="5 6" key="1">
    <citation type="submission" date="2023-07" db="EMBL/GenBank/DDBJ databases">
        <title>Genomic Encyclopedia of Type Strains, Phase IV (KMG-IV): sequencing the most valuable type-strain genomes for metagenomic binning, comparative biology and taxonomic classification.</title>
        <authorList>
            <person name="Goeker M."/>
        </authorList>
    </citation>
    <scope>NUCLEOTIDE SEQUENCE [LARGE SCALE GENOMIC DNA]</scope>
    <source>
        <strain evidence="5 6">DSM 17740</strain>
    </source>
</reference>
<dbReference type="InterPro" id="IPR000524">
    <property type="entry name" value="Tscrpt_reg_HTH_GntR"/>
</dbReference>
<dbReference type="PRINTS" id="PR00033">
    <property type="entry name" value="HTHASNC"/>
</dbReference>
<dbReference type="PANTHER" id="PTHR43537:SF41">
    <property type="entry name" value="TRANSCRIPTIONAL REGULATORY PROTEIN"/>
    <property type="match status" value="1"/>
</dbReference>
<feature type="domain" description="HTH gntR-type" evidence="4">
    <location>
        <begin position="13"/>
        <end position="80"/>
    </location>
</feature>
<evidence type="ECO:0000259" key="4">
    <source>
        <dbReference type="PROSITE" id="PS50949"/>
    </source>
</evidence>
<dbReference type="InterPro" id="IPR000485">
    <property type="entry name" value="AsnC-type_HTH_dom"/>
</dbReference>
<accession>A0ABU0CWI1</accession>
<dbReference type="EMBL" id="JAUSUQ010000019">
    <property type="protein sequence ID" value="MDQ0340778.1"/>
    <property type="molecule type" value="Genomic_DNA"/>
</dbReference>
<dbReference type="PANTHER" id="PTHR43537">
    <property type="entry name" value="TRANSCRIPTIONAL REGULATOR, GNTR FAMILY"/>
    <property type="match status" value="1"/>
</dbReference>
<dbReference type="Pfam" id="PF00392">
    <property type="entry name" value="GntR"/>
    <property type="match status" value="1"/>
</dbReference>
<evidence type="ECO:0000313" key="6">
    <source>
        <dbReference type="Proteomes" id="UP001232445"/>
    </source>
</evidence>
<dbReference type="Gene3D" id="1.10.10.10">
    <property type="entry name" value="Winged helix-like DNA-binding domain superfamily/Winged helix DNA-binding domain"/>
    <property type="match status" value="1"/>
</dbReference>
<dbReference type="SUPFAM" id="SSF48008">
    <property type="entry name" value="GntR ligand-binding domain-like"/>
    <property type="match status" value="1"/>
</dbReference>
<dbReference type="Gene3D" id="1.20.120.530">
    <property type="entry name" value="GntR ligand-binding domain-like"/>
    <property type="match status" value="1"/>
</dbReference>
<gene>
    <name evidence="5" type="ORF">J2S00_003618</name>
</gene>
<keyword evidence="1" id="KW-0805">Transcription regulation</keyword>
<dbReference type="CDD" id="cd07377">
    <property type="entry name" value="WHTH_GntR"/>
    <property type="match status" value="1"/>
</dbReference>
<dbReference type="SMART" id="SM00895">
    <property type="entry name" value="FCD"/>
    <property type="match status" value="1"/>
</dbReference>
<dbReference type="PROSITE" id="PS50949">
    <property type="entry name" value="HTH_GNTR"/>
    <property type="match status" value="1"/>
</dbReference>
<name>A0ABU0CWI1_9BACI</name>
<dbReference type="RefSeq" id="WP_307343002.1">
    <property type="nucleotide sequence ID" value="NZ_JAUSUQ010000019.1"/>
</dbReference>
<sequence>MEQKRGLQLEDRSTLQKRVCNILREAILKGDFQPGERLVQDELAQELGVSRMPVREALRQLESEGLVVLEPHKGAIVKMLSLHEVEEIYTLRAMLESLALEKSIPLLTTEDIAELEHLLHKMEGGKDNAHQFIEANMQFHRLLFKGCSWQRLKGLIRSLSHGVPNYTPFLLEGQIHLSNQEHRAIVEAIKVQDIGRATRLMAKHIHRTGEDLKAFMLKNNGRSS</sequence>
<keyword evidence="3" id="KW-0804">Transcription</keyword>
<evidence type="ECO:0000256" key="2">
    <source>
        <dbReference type="ARBA" id="ARBA00023125"/>
    </source>
</evidence>
<dbReference type="InterPro" id="IPR008920">
    <property type="entry name" value="TF_FadR/GntR_C"/>
</dbReference>
<evidence type="ECO:0000256" key="1">
    <source>
        <dbReference type="ARBA" id="ARBA00023015"/>
    </source>
</evidence>
<dbReference type="Proteomes" id="UP001232445">
    <property type="component" value="Unassembled WGS sequence"/>
</dbReference>
<organism evidence="5 6">
    <name type="scientific">Caldalkalibacillus uzonensis</name>
    <dbReference type="NCBI Taxonomy" id="353224"/>
    <lineage>
        <taxon>Bacteria</taxon>
        <taxon>Bacillati</taxon>
        <taxon>Bacillota</taxon>
        <taxon>Bacilli</taxon>
        <taxon>Bacillales</taxon>
        <taxon>Bacillaceae</taxon>
        <taxon>Caldalkalibacillus</taxon>
    </lineage>
</organism>
<protein>
    <submittedName>
        <fullName evidence="5">DNA-binding GntR family transcriptional regulator</fullName>
    </submittedName>
</protein>
<keyword evidence="6" id="KW-1185">Reference proteome</keyword>
<evidence type="ECO:0000313" key="5">
    <source>
        <dbReference type="EMBL" id="MDQ0340778.1"/>
    </source>
</evidence>
<dbReference type="InterPro" id="IPR036388">
    <property type="entry name" value="WH-like_DNA-bd_sf"/>
</dbReference>
<dbReference type="SUPFAM" id="SSF46785">
    <property type="entry name" value="Winged helix' DNA-binding domain"/>
    <property type="match status" value="1"/>
</dbReference>
<dbReference type="Pfam" id="PF07729">
    <property type="entry name" value="FCD"/>
    <property type="match status" value="1"/>
</dbReference>